<evidence type="ECO:0000256" key="8">
    <source>
        <dbReference type="ARBA" id="ARBA00022842"/>
    </source>
</evidence>
<evidence type="ECO:0000256" key="9">
    <source>
        <dbReference type="ARBA" id="ARBA00023277"/>
    </source>
</evidence>
<dbReference type="RefSeq" id="WP_188790358.1">
    <property type="nucleotide sequence ID" value="NZ_BMJV01000004.1"/>
</dbReference>
<sequence length="221" mass="24122">MKAVIFDLDGTLIDSAPDLHIAANGMLRDEGLPKITFEQTRSFIGKGVGVLVSQVMQAVGAGNDPEEHARLLGRFMDRYEGEPKNTVFYPGVVDALARLEAMGCTLALCTNKPEEPTRIALRHFDLDRYMKVVASGDTLPVKKPDPAPLLHVMRELGTDGALYIGDSEVDAQTAQAAAVPFVLYTEGYRKSPDEQLPHAHAFDHWDKLPDIVAAHFAPSEA</sequence>
<keyword evidence="9 10" id="KW-0119">Carbohydrate metabolism</keyword>
<evidence type="ECO:0000256" key="10">
    <source>
        <dbReference type="HAMAP-Rule" id="MF_00495"/>
    </source>
</evidence>
<evidence type="ECO:0000256" key="7">
    <source>
        <dbReference type="ARBA" id="ARBA00022801"/>
    </source>
</evidence>
<dbReference type="Pfam" id="PF13419">
    <property type="entry name" value="HAD_2"/>
    <property type="match status" value="1"/>
</dbReference>
<dbReference type="SUPFAM" id="SSF56784">
    <property type="entry name" value="HAD-like"/>
    <property type="match status" value="1"/>
</dbReference>
<comment type="pathway">
    <text evidence="3 10">Organic acid metabolism; glycolate biosynthesis; glycolate from 2-phosphoglycolate: step 1/1.</text>
</comment>
<dbReference type="GO" id="GO:0046295">
    <property type="term" value="P:glycolate biosynthetic process"/>
    <property type="evidence" value="ECO:0007669"/>
    <property type="project" value="UniProtKB-UniRule"/>
</dbReference>
<feature type="binding site" evidence="10">
    <location>
        <position position="166"/>
    </location>
    <ligand>
        <name>Mg(2+)</name>
        <dbReference type="ChEBI" id="CHEBI:18420"/>
    </ligand>
</feature>
<keyword evidence="6 10" id="KW-0479">Metal-binding</keyword>
<dbReference type="InterPro" id="IPR023198">
    <property type="entry name" value="PGP-like_dom2"/>
</dbReference>
<dbReference type="NCBIfam" id="TIGR01449">
    <property type="entry name" value="PGP_bact"/>
    <property type="match status" value="1"/>
</dbReference>
<evidence type="ECO:0000256" key="5">
    <source>
        <dbReference type="ARBA" id="ARBA00013078"/>
    </source>
</evidence>
<evidence type="ECO:0000256" key="4">
    <source>
        <dbReference type="ARBA" id="ARBA00006171"/>
    </source>
</evidence>
<dbReference type="SFLD" id="SFLDS00003">
    <property type="entry name" value="Haloacid_Dehalogenase"/>
    <property type="match status" value="1"/>
</dbReference>
<dbReference type="PANTHER" id="PTHR43434:SF1">
    <property type="entry name" value="PHOSPHOGLYCOLATE PHOSPHATASE"/>
    <property type="match status" value="1"/>
</dbReference>
<dbReference type="Gene3D" id="1.10.150.240">
    <property type="entry name" value="Putative phosphatase, domain 2"/>
    <property type="match status" value="1"/>
</dbReference>
<dbReference type="PRINTS" id="PR00413">
    <property type="entry name" value="HADHALOGNASE"/>
</dbReference>
<keyword evidence="7 10" id="KW-0378">Hydrolase</keyword>
<dbReference type="SFLD" id="SFLDG01129">
    <property type="entry name" value="C1.5:_HAD__Beta-PGM__Phosphata"/>
    <property type="match status" value="1"/>
</dbReference>
<dbReference type="Proteomes" id="UP000617145">
    <property type="component" value="Unassembled WGS sequence"/>
</dbReference>
<dbReference type="PANTHER" id="PTHR43434">
    <property type="entry name" value="PHOSPHOGLYCOLATE PHOSPHATASE"/>
    <property type="match status" value="1"/>
</dbReference>
<keyword evidence="8 10" id="KW-0460">Magnesium</keyword>
<dbReference type="UniPathway" id="UPA00865">
    <property type="reaction ID" value="UER00834"/>
</dbReference>
<comment type="cofactor">
    <cofactor evidence="2 10">
        <name>Mg(2+)</name>
        <dbReference type="ChEBI" id="CHEBI:18420"/>
    </cofactor>
</comment>
<evidence type="ECO:0000256" key="2">
    <source>
        <dbReference type="ARBA" id="ARBA00001946"/>
    </source>
</evidence>
<evidence type="ECO:0000313" key="11">
    <source>
        <dbReference type="EMBL" id="GGG73909.1"/>
    </source>
</evidence>
<dbReference type="GO" id="GO:0005975">
    <property type="term" value="P:carbohydrate metabolic process"/>
    <property type="evidence" value="ECO:0007669"/>
    <property type="project" value="InterPro"/>
</dbReference>
<dbReference type="InterPro" id="IPR006439">
    <property type="entry name" value="HAD-SF_hydro_IA"/>
</dbReference>
<comment type="function">
    <text evidence="10">Specifically catalyzes the dephosphorylation of 2-phosphoglycolate. Is involved in the dissimilation of the intracellular 2-phosphoglycolate formed during the DNA repair of 3'-phosphoglycolate ends, a major class of DNA lesions induced by oxidative stress.</text>
</comment>
<dbReference type="HAMAP" id="MF_00495">
    <property type="entry name" value="GPH_hydrolase_bact"/>
    <property type="match status" value="1"/>
</dbReference>
<reference evidence="11" key="1">
    <citation type="journal article" date="2014" name="Int. J. Syst. Evol. Microbiol.">
        <title>Complete genome sequence of Corynebacterium casei LMG S-19264T (=DSM 44701T), isolated from a smear-ripened cheese.</title>
        <authorList>
            <consortium name="US DOE Joint Genome Institute (JGI-PGF)"/>
            <person name="Walter F."/>
            <person name="Albersmeier A."/>
            <person name="Kalinowski J."/>
            <person name="Ruckert C."/>
        </authorList>
    </citation>
    <scope>NUCLEOTIDE SEQUENCE</scope>
    <source>
        <strain evidence="11">CGMCC 1.15762</strain>
    </source>
</reference>
<keyword evidence="12" id="KW-1185">Reference proteome</keyword>
<comment type="caution">
    <text evidence="11">The sequence shown here is derived from an EMBL/GenBank/DDBJ whole genome shotgun (WGS) entry which is preliminary data.</text>
</comment>
<organism evidence="11 12">
    <name type="scientific">Salipiger pallidus</name>
    <dbReference type="NCBI Taxonomy" id="1775170"/>
    <lineage>
        <taxon>Bacteria</taxon>
        <taxon>Pseudomonadati</taxon>
        <taxon>Pseudomonadota</taxon>
        <taxon>Alphaproteobacteria</taxon>
        <taxon>Rhodobacterales</taxon>
        <taxon>Roseobacteraceae</taxon>
        <taxon>Salipiger</taxon>
    </lineage>
</organism>
<dbReference type="InterPro" id="IPR041492">
    <property type="entry name" value="HAD_2"/>
</dbReference>
<dbReference type="AlphaFoldDB" id="A0A8J2ZKD6"/>
<comment type="catalytic activity">
    <reaction evidence="1 10">
        <text>2-phosphoglycolate + H2O = glycolate + phosphate</text>
        <dbReference type="Rhea" id="RHEA:14369"/>
        <dbReference type="ChEBI" id="CHEBI:15377"/>
        <dbReference type="ChEBI" id="CHEBI:29805"/>
        <dbReference type="ChEBI" id="CHEBI:43474"/>
        <dbReference type="ChEBI" id="CHEBI:58033"/>
        <dbReference type="EC" id="3.1.3.18"/>
    </reaction>
</comment>
<dbReference type="GO" id="GO:0005829">
    <property type="term" value="C:cytosol"/>
    <property type="evidence" value="ECO:0007669"/>
    <property type="project" value="TreeGrafter"/>
</dbReference>
<dbReference type="GO" id="GO:0046872">
    <property type="term" value="F:metal ion binding"/>
    <property type="evidence" value="ECO:0007669"/>
    <property type="project" value="UniProtKB-KW"/>
</dbReference>
<proteinExistence type="inferred from homology"/>
<name>A0A8J2ZKD6_9RHOB</name>
<reference evidence="11" key="2">
    <citation type="submission" date="2020-09" db="EMBL/GenBank/DDBJ databases">
        <authorList>
            <person name="Sun Q."/>
            <person name="Zhou Y."/>
        </authorList>
    </citation>
    <scope>NUCLEOTIDE SEQUENCE</scope>
    <source>
        <strain evidence="11">CGMCC 1.15762</strain>
    </source>
</reference>
<dbReference type="InterPro" id="IPR036412">
    <property type="entry name" value="HAD-like_sf"/>
</dbReference>
<dbReference type="EMBL" id="BMJV01000004">
    <property type="protein sequence ID" value="GGG73909.1"/>
    <property type="molecule type" value="Genomic_DNA"/>
</dbReference>
<evidence type="ECO:0000313" key="12">
    <source>
        <dbReference type="Proteomes" id="UP000617145"/>
    </source>
</evidence>
<comment type="similarity">
    <text evidence="4 10">Belongs to the HAD-like hydrolase superfamily. CbbY/CbbZ/Gph/YieH family.</text>
</comment>
<dbReference type="Gene3D" id="3.40.50.1000">
    <property type="entry name" value="HAD superfamily/HAD-like"/>
    <property type="match status" value="1"/>
</dbReference>
<feature type="active site" description="Nucleophile" evidence="10">
    <location>
        <position position="7"/>
    </location>
</feature>
<dbReference type="InterPro" id="IPR050155">
    <property type="entry name" value="HAD-like_hydrolase_sf"/>
</dbReference>
<feature type="binding site" evidence="10">
    <location>
        <position position="9"/>
    </location>
    <ligand>
        <name>Mg(2+)</name>
        <dbReference type="ChEBI" id="CHEBI:18420"/>
    </ligand>
</feature>
<evidence type="ECO:0000256" key="1">
    <source>
        <dbReference type="ARBA" id="ARBA00000830"/>
    </source>
</evidence>
<dbReference type="InterPro" id="IPR037512">
    <property type="entry name" value="PGPase_prok"/>
</dbReference>
<dbReference type="GO" id="GO:0008967">
    <property type="term" value="F:phosphoglycolate phosphatase activity"/>
    <property type="evidence" value="ECO:0007669"/>
    <property type="project" value="UniProtKB-UniRule"/>
</dbReference>
<feature type="binding site" evidence="10">
    <location>
        <position position="7"/>
    </location>
    <ligand>
        <name>Mg(2+)</name>
        <dbReference type="ChEBI" id="CHEBI:18420"/>
    </ligand>
</feature>
<dbReference type="InterPro" id="IPR023214">
    <property type="entry name" value="HAD_sf"/>
</dbReference>
<dbReference type="GO" id="GO:0006281">
    <property type="term" value="P:DNA repair"/>
    <property type="evidence" value="ECO:0007669"/>
    <property type="project" value="TreeGrafter"/>
</dbReference>
<dbReference type="SFLD" id="SFLDG01135">
    <property type="entry name" value="C1.5.6:_HAD__Beta-PGM__Phospha"/>
    <property type="match status" value="1"/>
</dbReference>
<accession>A0A8J2ZKD6</accession>
<dbReference type="EC" id="3.1.3.18" evidence="5 10"/>
<dbReference type="NCBIfam" id="TIGR01549">
    <property type="entry name" value="HAD-SF-IA-v1"/>
    <property type="match status" value="1"/>
</dbReference>
<evidence type="ECO:0000256" key="3">
    <source>
        <dbReference type="ARBA" id="ARBA00004818"/>
    </source>
</evidence>
<protein>
    <recommendedName>
        <fullName evidence="5 10">Phosphoglycolate phosphatase</fullName>
        <shortName evidence="10">PGP</shortName>
        <shortName evidence="10">PGPase</shortName>
        <ecNumber evidence="5 10">3.1.3.18</ecNumber>
    </recommendedName>
</protein>
<gene>
    <name evidence="11" type="primary">cbbZ</name>
    <name evidence="11" type="ORF">GCM10011415_22890</name>
</gene>
<evidence type="ECO:0000256" key="6">
    <source>
        <dbReference type="ARBA" id="ARBA00022723"/>
    </source>
</evidence>